<dbReference type="EMBL" id="RZNJ01000003">
    <property type="protein sequence ID" value="RUT31151.1"/>
    <property type="molecule type" value="Genomic_DNA"/>
</dbReference>
<dbReference type="GO" id="GO:0016846">
    <property type="term" value="F:carbon-sulfur lyase activity"/>
    <property type="evidence" value="ECO:0007669"/>
    <property type="project" value="InterPro"/>
</dbReference>
<sequence length="120" mass="13181">MTLHASCHCGAVQITVTRPPSSVTSCNCSFCSKRGALWAYYPPAEVVVSREDAKSVYAPRVVNQHHFCTRCGCTTYSITPDWSVGTPGDGDTRIAVNARLFDDFDLEAVRVKHLDGRTGW</sequence>
<gene>
    <name evidence="5" type="ORF">EMQ25_09790</name>
</gene>
<reference evidence="5 6" key="1">
    <citation type="journal article" date="2016" name="Int. J. Syst. Evol. Microbiol.">
        <title>Arsenicitalea aurantiaca gen. nov., sp. nov., a new member of the family Hyphomicrobiaceae, isolated from high-arsenic sediment.</title>
        <authorList>
            <person name="Mu Y."/>
            <person name="Zhou L."/>
            <person name="Zeng X.C."/>
            <person name="Liu L."/>
            <person name="Pan Y."/>
            <person name="Chen X."/>
            <person name="Wang J."/>
            <person name="Li S."/>
            <person name="Li W.J."/>
            <person name="Wang Y."/>
        </authorList>
    </citation>
    <scope>NUCLEOTIDE SEQUENCE [LARGE SCALE GENOMIC DNA]</scope>
    <source>
        <strain evidence="5 6">42-50</strain>
    </source>
</reference>
<dbReference type="InterPro" id="IPR052355">
    <property type="entry name" value="CENP-V-like"/>
</dbReference>
<evidence type="ECO:0000313" key="5">
    <source>
        <dbReference type="EMBL" id="RUT31151.1"/>
    </source>
</evidence>
<dbReference type="Proteomes" id="UP000281547">
    <property type="component" value="Unassembled WGS sequence"/>
</dbReference>
<evidence type="ECO:0000256" key="2">
    <source>
        <dbReference type="ARBA" id="ARBA00022723"/>
    </source>
</evidence>
<dbReference type="Gene3D" id="2.170.150.70">
    <property type="match status" value="1"/>
</dbReference>
<dbReference type="SUPFAM" id="SSF51316">
    <property type="entry name" value="Mss4-like"/>
    <property type="match status" value="1"/>
</dbReference>
<comment type="caution">
    <text evidence="5">The sequence shown here is derived from an EMBL/GenBank/DDBJ whole genome shotgun (WGS) entry which is preliminary data.</text>
</comment>
<keyword evidence="6" id="KW-1185">Reference proteome</keyword>
<dbReference type="PANTHER" id="PTHR28620:SF1">
    <property type="entry name" value="CENP-V_GFA DOMAIN-CONTAINING PROTEIN"/>
    <property type="match status" value="1"/>
</dbReference>
<dbReference type="InterPro" id="IPR006913">
    <property type="entry name" value="CENP-V/GFA"/>
</dbReference>
<keyword evidence="2" id="KW-0479">Metal-binding</keyword>
<dbReference type="PANTHER" id="PTHR28620">
    <property type="entry name" value="CENTROMERE PROTEIN V"/>
    <property type="match status" value="1"/>
</dbReference>
<accession>A0A433XAM7</accession>
<dbReference type="GO" id="GO:0046872">
    <property type="term" value="F:metal ion binding"/>
    <property type="evidence" value="ECO:0007669"/>
    <property type="project" value="UniProtKB-KW"/>
</dbReference>
<evidence type="ECO:0000313" key="6">
    <source>
        <dbReference type="Proteomes" id="UP000281547"/>
    </source>
</evidence>
<proteinExistence type="inferred from homology"/>
<dbReference type="PROSITE" id="PS51891">
    <property type="entry name" value="CENP_V_GFA"/>
    <property type="match status" value="1"/>
</dbReference>
<comment type="similarity">
    <text evidence="1">Belongs to the Gfa family.</text>
</comment>
<feature type="domain" description="CENP-V/GFA" evidence="4">
    <location>
        <begin position="3"/>
        <end position="115"/>
    </location>
</feature>
<keyword evidence="3" id="KW-0862">Zinc</keyword>
<evidence type="ECO:0000256" key="3">
    <source>
        <dbReference type="ARBA" id="ARBA00022833"/>
    </source>
</evidence>
<dbReference type="Pfam" id="PF04828">
    <property type="entry name" value="GFA"/>
    <property type="match status" value="1"/>
</dbReference>
<name>A0A433XAM7_9HYPH</name>
<evidence type="ECO:0000256" key="1">
    <source>
        <dbReference type="ARBA" id="ARBA00005495"/>
    </source>
</evidence>
<organism evidence="5 6">
    <name type="scientific">Arsenicitalea aurantiaca</name>
    <dbReference type="NCBI Taxonomy" id="1783274"/>
    <lineage>
        <taxon>Bacteria</taxon>
        <taxon>Pseudomonadati</taxon>
        <taxon>Pseudomonadota</taxon>
        <taxon>Alphaproteobacteria</taxon>
        <taxon>Hyphomicrobiales</taxon>
        <taxon>Devosiaceae</taxon>
        <taxon>Arsenicitalea</taxon>
    </lineage>
</organism>
<dbReference type="OrthoDB" id="9805575at2"/>
<dbReference type="InterPro" id="IPR011057">
    <property type="entry name" value="Mss4-like_sf"/>
</dbReference>
<dbReference type="AlphaFoldDB" id="A0A433XAM7"/>
<protein>
    <submittedName>
        <fullName evidence="5">GFA family protein</fullName>
    </submittedName>
</protein>
<evidence type="ECO:0000259" key="4">
    <source>
        <dbReference type="PROSITE" id="PS51891"/>
    </source>
</evidence>